<dbReference type="InterPro" id="IPR044215">
    <property type="entry name" value="PIG-H"/>
</dbReference>
<evidence type="ECO:0000313" key="6">
    <source>
        <dbReference type="Proteomes" id="UP000039046"/>
    </source>
</evidence>
<dbReference type="PANTHER" id="PTHR15231">
    <property type="entry name" value="PHOSPHATIDYLINOSITOL N-ACETYLGLUCOSAMINYLTRANSFERASE SUBUNIT H"/>
    <property type="match status" value="1"/>
</dbReference>
<dbReference type="GO" id="GO:0006506">
    <property type="term" value="P:GPI anchor biosynthetic process"/>
    <property type="evidence" value="ECO:0007669"/>
    <property type="project" value="UniProtKB-UniPathway"/>
</dbReference>
<feature type="domain" description="Phosphatidylinositol N-acetylglucosaminyltransferase subunit H conserved" evidence="4">
    <location>
        <begin position="132"/>
        <end position="197"/>
    </location>
</feature>
<name>A0A0A1SPF8_9HYPO</name>
<comment type="similarity">
    <text evidence="2">Belongs to the PIGH family.</text>
</comment>
<keyword evidence="6" id="KW-1185">Reference proteome</keyword>
<dbReference type="OrthoDB" id="6256716at2759"/>
<dbReference type="EMBL" id="CDHN01000001">
    <property type="protein sequence ID" value="CEJ79891.1"/>
    <property type="molecule type" value="Genomic_DNA"/>
</dbReference>
<evidence type="ECO:0000313" key="5">
    <source>
        <dbReference type="EMBL" id="CEJ79891.1"/>
    </source>
</evidence>
<protein>
    <submittedName>
        <fullName evidence="5">Putative Phosphatidylinositol n-acetylglucosaminyltransferase</fullName>
    </submittedName>
</protein>
<dbReference type="AlphaFoldDB" id="A0A0A1SPF8"/>
<dbReference type="Proteomes" id="UP000039046">
    <property type="component" value="Unassembled WGS sequence"/>
</dbReference>
<evidence type="ECO:0000256" key="3">
    <source>
        <dbReference type="SAM" id="Phobius"/>
    </source>
</evidence>
<accession>A0A0A1SPF8</accession>
<evidence type="ECO:0000256" key="1">
    <source>
        <dbReference type="ARBA" id="ARBA00004687"/>
    </source>
</evidence>
<evidence type="ECO:0000259" key="4">
    <source>
        <dbReference type="Pfam" id="PF10181"/>
    </source>
</evidence>
<dbReference type="HOGENOM" id="CLU_054079_0_0_1"/>
<keyword evidence="5" id="KW-0328">Glycosyltransferase</keyword>
<dbReference type="GO" id="GO:0016757">
    <property type="term" value="F:glycosyltransferase activity"/>
    <property type="evidence" value="ECO:0007669"/>
    <property type="project" value="UniProtKB-KW"/>
</dbReference>
<dbReference type="STRING" id="1531966.A0A0A1SPF8"/>
<keyword evidence="3" id="KW-1133">Transmembrane helix</keyword>
<sequence>MLTSAPRLRIRRPSPTTAEFTVTTLPPQTVTLRAARLLLLLFRITLSLATAFLLHSRWSASQLAAPRSPLPLSRPDSIASADGLWWFLDAAHRTQFGLMCAQLSAMVPLPVLLLAAAAIFYVSSLRIHASESLLVMRGLGVQTSESPKSYFAGTTTRFIPTEKIQDILINEGFKGFGVTYYLVVVVEGEEDVVVVFPELMPKRAIVETVWRRARECLYERRTEEKAPSTTA</sequence>
<dbReference type="InterPro" id="IPR019328">
    <property type="entry name" value="PIGH-H_dom"/>
</dbReference>
<dbReference type="PANTHER" id="PTHR15231:SF1">
    <property type="entry name" value="PHOSPHATIDYLINOSITOL N-ACETYLGLUCOSAMINYLTRANSFERASE SUBUNIT H"/>
    <property type="match status" value="1"/>
</dbReference>
<reference evidence="5 6" key="1">
    <citation type="journal article" date="2015" name="Genome Announc.">
        <title>Draft Genome Sequence and Gene Annotation of the Entomopathogenic Fungus Verticillium hemipterigenum.</title>
        <authorList>
            <person name="Horn F."/>
            <person name="Habel A."/>
            <person name="Scharf D.H."/>
            <person name="Dworschak J."/>
            <person name="Brakhage A.A."/>
            <person name="Guthke R."/>
            <person name="Hertweck C."/>
            <person name="Linde J."/>
        </authorList>
    </citation>
    <scope>NUCLEOTIDE SEQUENCE [LARGE SCALE GENOMIC DNA]</scope>
</reference>
<feature type="transmembrane region" description="Helical" evidence="3">
    <location>
        <begin position="37"/>
        <end position="58"/>
    </location>
</feature>
<organism evidence="5 6">
    <name type="scientific">[Torrubiella] hemipterigena</name>
    <dbReference type="NCBI Taxonomy" id="1531966"/>
    <lineage>
        <taxon>Eukaryota</taxon>
        <taxon>Fungi</taxon>
        <taxon>Dikarya</taxon>
        <taxon>Ascomycota</taxon>
        <taxon>Pezizomycotina</taxon>
        <taxon>Sordariomycetes</taxon>
        <taxon>Hypocreomycetidae</taxon>
        <taxon>Hypocreales</taxon>
        <taxon>Clavicipitaceae</taxon>
        <taxon>Clavicipitaceae incertae sedis</taxon>
        <taxon>'Torrubiella' clade</taxon>
    </lineage>
</organism>
<keyword evidence="5" id="KW-0808">Transferase</keyword>
<evidence type="ECO:0000256" key="2">
    <source>
        <dbReference type="ARBA" id="ARBA00009610"/>
    </source>
</evidence>
<feature type="transmembrane region" description="Helical" evidence="3">
    <location>
        <begin position="96"/>
        <end position="122"/>
    </location>
</feature>
<dbReference type="Pfam" id="PF10181">
    <property type="entry name" value="PIG-H"/>
    <property type="match status" value="1"/>
</dbReference>
<dbReference type="GO" id="GO:0000506">
    <property type="term" value="C:glycosylphosphatidylinositol-N-acetylglucosaminyltransferase (GPI-GnT) complex"/>
    <property type="evidence" value="ECO:0007669"/>
    <property type="project" value="InterPro"/>
</dbReference>
<dbReference type="UniPathway" id="UPA00196"/>
<comment type="pathway">
    <text evidence="1">Glycolipid biosynthesis; glycosylphosphatidylinositol-anchor biosynthesis.</text>
</comment>
<keyword evidence="3" id="KW-0472">Membrane</keyword>
<keyword evidence="3" id="KW-0812">Transmembrane</keyword>
<gene>
    <name evidence="5" type="ORF">VHEMI00104</name>
</gene>
<proteinExistence type="inferred from homology"/>